<sequence length="186" mass="20750">MEKSLYIVTLVIFPPCILTLVKFNLHYTDILVEVCFCYHHGGGDLLHCHLDGAYSSYYHLGGVHLSYCLLDETISVTLPSWWKSASVINTVEVTFSIITLMELTLRTAILEEFTFHSVSLMKQSLSHCHLGGGLLDETISVICHLGGGLLLLSTLDRELPFSIITLGKFTYCPLHRVVGVRMGIHL</sequence>
<protein>
    <submittedName>
        <fullName evidence="1">Uncharacterized protein</fullName>
    </submittedName>
</protein>
<proteinExistence type="predicted"/>
<organism evidence="1 2">
    <name type="scientific">Octopus vulgaris</name>
    <name type="common">Common octopus</name>
    <dbReference type="NCBI Taxonomy" id="6645"/>
    <lineage>
        <taxon>Eukaryota</taxon>
        <taxon>Metazoa</taxon>
        <taxon>Spiralia</taxon>
        <taxon>Lophotrochozoa</taxon>
        <taxon>Mollusca</taxon>
        <taxon>Cephalopoda</taxon>
        <taxon>Coleoidea</taxon>
        <taxon>Octopodiformes</taxon>
        <taxon>Octopoda</taxon>
        <taxon>Incirrata</taxon>
        <taxon>Octopodidae</taxon>
        <taxon>Octopus</taxon>
    </lineage>
</organism>
<evidence type="ECO:0000313" key="2">
    <source>
        <dbReference type="Proteomes" id="UP001162480"/>
    </source>
</evidence>
<dbReference type="EMBL" id="OX597834">
    <property type="protein sequence ID" value="CAI9738202.1"/>
    <property type="molecule type" value="Genomic_DNA"/>
</dbReference>
<accession>A0AA36FHV8</accession>
<dbReference type="SUPFAM" id="SSF141571">
    <property type="entry name" value="Pentapeptide repeat-like"/>
    <property type="match status" value="1"/>
</dbReference>
<dbReference type="Proteomes" id="UP001162480">
    <property type="component" value="Chromosome 21"/>
</dbReference>
<keyword evidence="2" id="KW-1185">Reference proteome</keyword>
<reference evidence="1" key="1">
    <citation type="submission" date="2023-08" db="EMBL/GenBank/DDBJ databases">
        <authorList>
            <person name="Alioto T."/>
            <person name="Alioto T."/>
            <person name="Gomez Garrido J."/>
        </authorList>
    </citation>
    <scope>NUCLEOTIDE SEQUENCE</scope>
</reference>
<name>A0AA36FHV8_OCTVU</name>
<gene>
    <name evidence="1" type="ORF">OCTVUL_1B025325</name>
</gene>
<dbReference type="AlphaFoldDB" id="A0AA36FHV8"/>
<evidence type="ECO:0000313" key="1">
    <source>
        <dbReference type="EMBL" id="CAI9738202.1"/>
    </source>
</evidence>